<evidence type="ECO:0000256" key="1">
    <source>
        <dbReference type="ARBA" id="ARBA00004123"/>
    </source>
</evidence>
<keyword evidence="3" id="KW-0805">Transcription regulation</keyword>
<evidence type="ECO:0000256" key="4">
    <source>
        <dbReference type="ARBA" id="ARBA00023163"/>
    </source>
</evidence>
<dbReference type="GO" id="GO:0000981">
    <property type="term" value="F:DNA-binding transcription factor activity, RNA polymerase II-specific"/>
    <property type="evidence" value="ECO:0007669"/>
    <property type="project" value="InterPro"/>
</dbReference>
<dbReference type="STRING" id="913774.A0A0C3GTD8"/>
<evidence type="ECO:0000256" key="3">
    <source>
        <dbReference type="ARBA" id="ARBA00023015"/>
    </source>
</evidence>
<accession>A0A0C3GTD8</accession>
<comment type="subcellular location">
    <subcellularLocation>
        <location evidence="1">Nucleus</location>
    </subcellularLocation>
</comment>
<dbReference type="HOGENOM" id="CLU_011017_2_2_1"/>
<keyword evidence="7" id="KW-0812">Transmembrane</keyword>
<keyword evidence="7" id="KW-1133">Transmembrane helix</keyword>
<dbReference type="GO" id="GO:0008270">
    <property type="term" value="F:zinc ion binding"/>
    <property type="evidence" value="ECO:0007669"/>
    <property type="project" value="InterPro"/>
</dbReference>
<dbReference type="PANTHER" id="PTHR47338">
    <property type="entry name" value="ZN(II)2CYS6 TRANSCRIPTION FACTOR (EUROFUNG)-RELATED"/>
    <property type="match status" value="1"/>
</dbReference>
<name>A0A0C3GTD8_OIDMZ</name>
<reference evidence="9 10" key="1">
    <citation type="submission" date="2014-04" db="EMBL/GenBank/DDBJ databases">
        <authorList>
            <consortium name="DOE Joint Genome Institute"/>
            <person name="Kuo A."/>
            <person name="Martino E."/>
            <person name="Perotto S."/>
            <person name="Kohler A."/>
            <person name="Nagy L.G."/>
            <person name="Floudas D."/>
            <person name="Copeland A."/>
            <person name="Barry K.W."/>
            <person name="Cichocki N."/>
            <person name="Veneault-Fourrey C."/>
            <person name="LaButti K."/>
            <person name="Lindquist E.A."/>
            <person name="Lipzen A."/>
            <person name="Lundell T."/>
            <person name="Morin E."/>
            <person name="Murat C."/>
            <person name="Sun H."/>
            <person name="Tunlid A."/>
            <person name="Henrissat B."/>
            <person name="Grigoriev I.V."/>
            <person name="Hibbett D.S."/>
            <person name="Martin F."/>
            <person name="Nordberg H.P."/>
            <person name="Cantor M.N."/>
            <person name="Hua S.X."/>
        </authorList>
    </citation>
    <scope>NUCLEOTIDE SEQUENCE [LARGE SCALE GENOMIC DNA]</scope>
    <source>
        <strain evidence="9 10">Zn</strain>
    </source>
</reference>
<dbReference type="Pfam" id="PF04082">
    <property type="entry name" value="Fungal_trans"/>
    <property type="match status" value="1"/>
</dbReference>
<sequence>MSQSDKSNSQSNNSFLSTGEQTQSTILSSAQHYDLTNTGASTGGDPNQAFDTSKWTSQMGDNLYFPQNAGPLPMIRPLGSSPSTNQEDLLDYLAELIPDIWMTETVPSLGSMQDSMMLHNRNESVPRPTEESRSSIVTDYSTGHVSASANDVRPVVQAPDVTDAHQTHYRLDIPTFVVDDLIDMFFKRINVYLQLFHQPKFYRDYVQTENENRYTRLSKEAALVIYGMLALSARYSTLPYFDGINAKDRGTKFSRWAHEICYDAIRNAPYKPSLLWLQGAILLSYYNQSCRPALGCDLTVAACVRWAYDLELNRIDEYELYPTDSSHAAPTSEQWATKEEQRRAWWVVWELDSFDSVSSRRPFSIDQNRIFVLLPVSDEAWLAGTPVESAALNPDLLQCWKVLRDSPNQSERAWFLISNFIAAQALELSQQRHIPQKNIDDIETVVGCFSLLFHEKFGNSFNQLTLNENDPSRSNWIVLSRLMIQTARVAACILNQRMLPDPILTSSNRFIDQTDQPRSHGPSSSPARFEDYRQAASEVFRIYQSWPPEILGFVPPTMVSIIVGPAAIMLRYARHFRKDQNGGDLSQPSVQEDLLHLILGQFARYWNIGSFLLDFVRAFHD</sequence>
<proteinExistence type="predicted"/>
<feature type="compositionally biased region" description="Low complexity" evidence="6">
    <location>
        <begin position="1"/>
        <end position="14"/>
    </location>
</feature>
<evidence type="ECO:0000313" key="10">
    <source>
        <dbReference type="Proteomes" id="UP000054321"/>
    </source>
</evidence>
<dbReference type="GO" id="GO:0005634">
    <property type="term" value="C:nucleus"/>
    <property type="evidence" value="ECO:0007669"/>
    <property type="project" value="UniProtKB-SubCell"/>
</dbReference>
<dbReference type="Proteomes" id="UP000054321">
    <property type="component" value="Unassembled WGS sequence"/>
</dbReference>
<evidence type="ECO:0000256" key="2">
    <source>
        <dbReference type="ARBA" id="ARBA00022723"/>
    </source>
</evidence>
<dbReference type="GO" id="GO:0003677">
    <property type="term" value="F:DNA binding"/>
    <property type="evidence" value="ECO:0007669"/>
    <property type="project" value="InterPro"/>
</dbReference>
<keyword evidence="7" id="KW-0472">Membrane</keyword>
<keyword evidence="4" id="KW-0804">Transcription</keyword>
<evidence type="ECO:0000256" key="5">
    <source>
        <dbReference type="ARBA" id="ARBA00023242"/>
    </source>
</evidence>
<feature type="domain" description="Xylanolytic transcriptional activator regulatory" evidence="8">
    <location>
        <begin position="182"/>
        <end position="402"/>
    </location>
</feature>
<protein>
    <recommendedName>
        <fullName evidence="8">Xylanolytic transcriptional activator regulatory domain-containing protein</fullName>
    </recommendedName>
</protein>
<dbReference type="InParanoid" id="A0A0C3GTD8"/>
<reference evidence="10" key="2">
    <citation type="submission" date="2015-01" db="EMBL/GenBank/DDBJ databases">
        <title>Evolutionary Origins and Diversification of the Mycorrhizal Mutualists.</title>
        <authorList>
            <consortium name="DOE Joint Genome Institute"/>
            <consortium name="Mycorrhizal Genomics Consortium"/>
            <person name="Kohler A."/>
            <person name="Kuo A."/>
            <person name="Nagy L.G."/>
            <person name="Floudas D."/>
            <person name="Copeland A."/>
            <person name="Barry K.W."/>
            <person name="Cichocki N."/>
            <person name="Veneault-Fourrey C."/>
            <person name="LaButti K."/>
            <person name="Lindquist E.A."/>
            <person name="Lipzen A."/>
            <person name="Lundell T."/>
            <person name="Morin E."/>
            <person name="Murat C."/>
            <person name="Riley R."/>
            <person name="Ohm R."/>
            <person name="Sun H."/>
            <person name="Tunlid A."/>
            <person name="Henrissat B."/>
            <person name="Grigoriev I.V."/>
            <person name="Hibbett D.S."/>
            <person name="Martin F."/>
        </authorList>
    </citation>
    <scope>NUCLEOTIDE SEQUENCE [LARGE SCALE GENOMIC DNA]</scope>
    <source>
        <strain evidence="10">Zn</strain>
    </source>
</reference>
<keyword evidence="5" id="KW-0539">Nucleus</keyword>
<evidence type="ECO:0000256" key="7">
    <source>
        <dbReference type="SAM" id="Phobius"/>
    </source>
</evidence>
<dbReference type="AlphaFoldDB" id="A0A0C3GTD8"/>
<dbReference type="GO" id="GO:0006351">
    <property type="term" value="P:DNA-templated transcription"/>
    <property type="evidence" value="ECO:0007669"/>
    <property type="project" value="InterPro"/>
</dbReference>
<evidence type="ECO:0000256" key="6">
    <source>
        <dbReference type="SAM" id="MobiDB-lite"/>
    </source>
</evidence>
<keyword evidence="10" id="KW-1185">Reference proteome</keyword>
<dbReference type="OrthoDB" id="3462402at2759"/>
<dbReference type="CDD" id="cd12148">
    <property type="entry name" value="fungal_TF_MHR"/>
    <property type="match status" value="1"/>
</dbReference>
<feature type="transmembrane region" description="Helical" evidence="7">
    <location>
        <begin position="550"/>
        <end position="570"/>
    </location>
</feature>
<feature type="region of interest" description="Disordered" evidence="6">
    <location>
        <begin position="1"/>
        <end position="23"/>
    </location>
</feature>
<evidence type="ECO:0000259" key="8">
    <source>
        <dbReference type="Pfam" id="PF04082"/>
    </source>
</evidence>
<keyword evidence="2" id="KW-0479">Metal-binding</keyword>
<dbReference type="PANTHER" id="PTHR47338:SF10">
    <property type="entry name" value="TRANSCRIPTION FACTOR DOMAIN-CONTAINING PROTEIN-RELATED"/>
    <property type="match status" value="1"/>
</dbReference>
<organism evidence="9 10">
    <name type="scientific">Oidiodendron maius (strain Zn)</name>
    <dbReference type="NCBI Taxonomy" id="913774"/>
    <lineage>
        <taxon>Eukaryota</taxon>
        <taxon>Fungi</taxon>
        <taxon>Dikarya</taxon>
        <taxon>Ascomycota</taxon>
        <taxon>Pezizomycotina</taxon>
        <taxon>Leotiomycetes</taxon>
        <taxon>Leotiomycetes incertae sedis</taxon>
        <taxon>Myxotrichaceae</taxon>
        <taxon>Oidiodendron</taxon>
    </lineage>
</organism>
<dbReference type="InterPro" id="IPR007219">
    <property type="entry name" value="XnlR_reg_dom"/>
</dbReference>
<evidence type="ECO:0000313" key="9">
    <source>
        <dbReference type="EMBL" id="KIM93631.1"/>
    </source>
</evidence>
<dbReference type="InterPro" id="IPR050815">
    <property type="entry name" value="TF_fung"/>
</dbReference>
<dbReference type="EMBL" id="KN832893">
    <property type="protein sequence ID" value="KIM93631.1"/>
    <property type="molecule type" value="Genomic_DNA"/>
</dbReference>
<gene>
    <name evidence="9" type="ORF">OIDMADRAFT_61277</name>
</gene>